<dbReference type="PANTHER" id="PTHR47432">
    <property type="entry name" value="CELL WALL ASSEMBLY REGULATOR SMI1"/>
    <property type="match status" value="1"/>
</dbReference>
<dbReference type="InterPro" id="IPR025875">
    <property type="entry name" value="Leu-rich_rpt_4"/>
</dbReference>
<dbReference type="InterPro" id="IPR032675">
    <property type="entry name" value="LRR_dom_sf"/>
</dbReference>
<reference evidence="4 5" key="1">
    <citation type="submission" date="2020-08" db="EMBL/GenBank/DDBJ databases">
        <title>A Genomic Blueprint of the Chicken Gut Microbiome.</title>
        <authorList>
            <person name="Gilroy R."/>
            <person name="Ravi A."/>
            <person name="Getino M."/>
            <person name="Pursley I."/>
            <person name="Horton D.L."/>
            <person name="Alikhan N.-F."/>
            <person name="Baker D."/>
            <person name="Gharbi K."/>
            <person name="Hall N."/>
            <person name="Watson M."/>
            <person name="Adriaenssens E.M."/>
            <person name="Foster-Nyarko E."/>
            <person name="Jarju S."/>
            <person name="Secka A."/>
            <person name="Antonio M."/>
            <person name="Oren A."/>
            <person name="Chaudhuri R."/>
            <person name="La Ragione R.M."/>
            <person name="Hildebrand F."/>
            <person name="Pallen M.J."/>
        </authorList>
    </citation>
    <scope>NUCLEOTIDE SEQUENCE [LARGE SCALE GENOMIC DNA]</scope>
    <source>
        <strain evidence="4 5">Sa1YVA6</strain>
    </source>
</reference>
<evidence type="ECO:0000313" key="4">
    <source>
        <dbReference type="EMBL" id="MBD8033072.1"/>
    </source>
</evidence>
<dbReference type="InterPro" id="IPR051873">
    <property type="entry name" value="KNR4/SMI1_regulator"/>
</dbReference>
<evidence type="ECO:0000256" key="1">
    <source>
        <dbReference type="ARBA" id="ARBA00022614"/>
    </source>
</evidence>
<dbReference type="PANTHER" id="PTHR47432:SF1">
    <property type="entry name" value="CELL WALL ASSEMBLY REGULATOR SMI1"/>
    <property type="match status" value="1"/>
</dbReference>
<evidence type="ECO:0000313" key="5">
    <source>
        <dbReference type="Proteomes" id="UP000600565"/>
    </source>
</evidence>
<comment type="caution">
    <text evidence="4">The sequence shown here is derived from an EMBL/GenBank/DDBJ whole genome shotgun (WGS) entry which is preliminary data.</text>
</comment>
<dbReference type="EMBL" id="JACSPW010000006">
    <property type="protein sequence ID" value="MBD8033072.1"/>
    <property type="molecule type" value="Genomic_DNA"/>
</dbReference>
<keyword evidence="5" id="KW-1185">Reference proteome</keyword>
<keyword evidence="1" id="KW-0433">Leucine-rich repeat</keyword>
<dbReference type="SUPFAM" id="SSF52058">
    <property type="entry name" value="L domain-like"/>
    <property type="match status" value="1"/>
</dbReference>
<organism evidence="4 5">
    <name type="scientific">Solibacillus merdavium</name>
    <dbReference type="NCBI Taxonomy" id="2762218"/>
    <lineage>
        <taxon>Bacteria</taxon>
        <taxon>Bacillati</taxon>
        <taxon>Bacillota</taxon>
        <taxon>Bacilli</taxon>
        <taxon>Bacillales</taxon>
        <taxon>Caryophanaceae</taxon>
        <taxon>Solibacillus</taxon>
    </lineage>
</organism>
<dbReference type="SUPFAM" id="SSF160631">
    <property type="entry name" value="SMI1/KNR4-like"/>
    <property type="match status" value="1"/>
</dbReference>
<feature type="domain" description="Knr4/Smi1-like" evidence="3">
    <location>
        <begin position="24"/>
        <end position="165"/>
    </location>
</feature>
<dbReference type="InterPro" id="IPR018958">
    <property type="entry name" value="Knr4/Smi1-like_dom"/>
</dbReference>
<dbReference type="Gene3D" id="3.80.10.10">
    <property type="entry name" value="Ribonuclease Inhibitor"/>
    <property type="match status" value="2"/>
</dbReference>
<protein>
    <submittedName>
        <fullName evidence="4">SMI1/KNR4 family protein</fullName>
    </submittedName>
</protein>
<evidence type="ECO:0000259" key="3">
    <source>
        <dbReference type="SMART" id="SM00860"/>
    </source>
</evidence>
<dbReference type="Gene3D" id="3.40.1580.10">
    <property type="entry name" value="SMI1/KNR4-like"/>
    <property type="match status" value="1"/>
</dbReference>
<accession>A0ABR8XMA8</accession>
<dbReference type="SMART" id="SM00860">
    <property type="entry name" value="SMI1_KNR4"/>
    <property type="match status" value="1"/>
</dbReference>
<proteinExistence type="predicted"/>
<dbReference type="Proteomes" id="UP000600565">
    <property type="component" value="Unassembled WGS sequence"/>
</dbReference>
<dbReference type="RefSeq" id="WP_191703646.1">
    <property type="nucleotide sequence ID" value="NZ_JACSPW010000006.1"/>
</dbReference>
<dbReference type="InterPro" id="IPR037883">
    <property type="entry name" value="Knr4/Smi1-like_sf"/>
</dbReference>
<keyword evidence="2" id="KW-0677">Repeat</keyword>
<dbReference type="Pfam" id="PF09346">
    <property type="entry name" value="SMI1_KNR4"/>
    <property type="match status" value="1"/>
</dbReference>
<name>A0ABR8XMA8_9BACL</name>
<dbReference type="PROSITE" id="PS51450">
    <property type="entry name" value="LRR"/>
    <property type="match status" value="3"/>
</dbReference>
<dbReference type="Pfam" id="PF12799">
    <property type="entry name" value="LRR_4"/>
    <property type="match status" value="1"/>
</dbReference>
<sequence length="508" mass="58413">MIQTIINEIQQQFSQHFEPFLNPPATVQKIEEVEQKMGITFPDDVKTLYLTHDGENDEGPGLFFGLSFLSLESMLAEWKNCFELSDDEELQQIESYSVPEGAIKEQYLNRYWIPIAHDHGGNFLGIDLEPDSNGIYGQLINFGRDETVKHVIAYNITDFITFIAQTLKNGAYTIDEETFWSYGYREEAHFFDELKNMELPVFQVEASNQQQVIGEEWFEQLSDKWKEIIQSLSEHPKQLVKSKILYLMGKQIFDITPLTVCTDVRELVLSGNHITDIRPLQSLLALKKLYLGGNPITDIVPLSRLNKLQYLNLSRTQVKDIRALESLINLKELSIEHTQINNYRPLKDVKLNKLSVSILNFEQLVSISDISHLKELHIHLLEGVAEADLMLLAKLNKLEALTIEKFIFNDLDFLTQNQKLKNLTFIDSSIRDASSIKKMTALTHLECNYTPVENIEVIAESTSLKSFTGSFNQFYKLKKLMSQDVDFSEIVGEMTTEEENIWSSSFND</sequence>
<dbReference type="InterPro" id="IPR001611">
    <property type="entry name" value="Leu-rich_rpt"/>
</dbReference>
<gene>
    <name evidence="4" type="ORF">H9632_08330</name>
</gene>
<evidence type="ECO:0000256" key="2">
    <source>
        <dbReference type="ARBA" id="ARBA00022737"/>
    </source>
</evidence>